<feature type="domain" description="YagK/YfjJ C-terminal" evidence="1">
    <location>
        <begin position="71"/>
        <end position="243"/>
    </location>
</feature>
<dbReference type="Proteomes" id="UP000319828">
    <property type="component" value="Unassembled WGS sequence"/>
</dbReference>
<proteinExistence type="predicted"/>
<organism evidence="2 3">
    <name type="scientific">Vibrio algivorus</name>
    <dbReference type="NCBI Taxonomy" id="1667024"/>
    <lineage>
        <taxon>Bacteria</taxon>
        <taxon>Pseudomonadati</taxon>
        <taxon>Pseudomonadota</taxon>
        <taxon>Gammaproteobacteria</taxon>
        <taxon>Vibrionales</taxon>
        <taxon>Vibrionaceae</taxon>
        <taxon>Vibrio</taxon>
    </lineage>
</organism>
<dbReference type="InterPro" id="IPR057271">
    <property type="entry name" value="YagK_YfjJ_C"/>
</dbReference>
<evidence type="ECO:0000259" key="1">
    <source>
        <dbReference type="Pfam" id="PF11726"/>
    </source>
</evidence>
<comment type="caution">
    <text evidence="2">The sequence shown here is derived from an EMBL/GenBank/DDBJ whole genome shotgun (WGS) entry which is preliminary data.</text>
</comment>
<reference evidence="2 3" key="1">
    <citation type="submission" date="2019-07" db="EMBL/GenBank/DDBJ databases">
        <title>The draft genome sequence of Vibrio algivorus M1486.</title>
        <authorList>
            <person name="Meng X."/>
        </authorList>
    </citation>
    <scope>NUCLEOTIDE SEQUENCE [LARGE SCALE GENOMIC DNA]</scope>
    <source>
        <strain evidence="2 3">M1486</strain>
    </source>
</reference>
<evidence type="ECO:0000313" key="2">
    <source>
        <dbReference type="EMBL" id="TVO36276.1"/>
    </source>
</evidence>
<dbReference type="Pfam" id="PF11726">
    <property type="entry name" value="YagK_YfjJ_C"/>
    <property type="match status" value="1"/>
</dbReference>
<dbReference type="OrthoDB" id="5701642at2"/>
<protein>
    <submittedName>
        <fullName evidence="2">Inovirus Gp2 family protein</fullName>
    </submittedName>
</protein>
<sequence>MAQSHYSSNKKYNLTRSMKNQFIGPIMNTKTPKNFTLYSDNQYQGYPIYTAKGPLIKQYLERTFDTISHALNEYPRTLALRVDLHFPWNGMQKHDNQVINRFFKSLREQIKHNRAQATKQNPYAHQSKVRYIWCKEQDTSASSHYHVLILLNHDAFGALGGVTASEGNMAARIKKAWLRALGYHSREDMMTYGSLVHFCDNSVYKINAQYDSGLLADLLYRASYFCKAETKNFAHHQHFFGRSNG</sequence>
<accession>A0A557P6I8</accession>
<dbReference type="EMBL" id="VMKJ01000018">
    <property type="protein sequence ID" value="TVO36276.1"/>
    <property type="molecule type" value="Genomic_DNA"/>
</dbReference>
<evidence type="ECO:0000313" key="3">
    <source>
        <dbReference type="Proteomes" id="UP000319828"/>
    </source>
</evidence>
<dbReference type="AlphaFoldDB" id="A0A557P6I8"/>
<gene>
    <name evidence="2" type="ORF">FOF44_10240</name>
</gene>
<name>A0A557P6I8_9VIBR</name>